<feature type="transmembrane region" description="Helical" evidence="1">
    <location>
        <begin position="286"/>
        <end position="305"/>
    </location>
</feature>
<dbReference type="Proteomes" id="UP000297475">
    <property type="component" value="Unassembled WGS sequence"/>
</dbReference>
<dbReference type="PANTHER" id="PTHR35894:SF7">
    <property type="entry name" value="GENERAL SECRETION PATHWAY PROTEIN A-RELATED"/>
    <property type="match status" value="1"/>
</dbReference>
<proteinExistence type="predicted"/>
<gene>
    <name evidence="3" type="ORF">E4656_12785</name>
</gene>
<keyword evidence="4" id="KW-1185">Reference proteome</keyword>
<evidence type="ECO:0000313" key="3">
    <source>
        <dbReference type="EMBL" id="TGG92348.1"/>
    </source>
</evidence>
<dbReference type="SUPFAM" id="SSF52540">
    <property type="entry name" value="P-loop containing nucleoside triphosphate hydrolases"/>
    <property type="match status" value="1"/>
</dbReference>
<dbReference type="InterPro" id="IPR049945">
    <property type="entry name" value="AAA_22"/>
</dbReference>
<dbReference type="AlphaFoldDB" id="A0A4Z0W8L6"/>
<dbReference type="InterPro" id="IPR052026">
    <property type="entry name" value="ExeA_AAA_ATPase_DNA-bind"/>
</dbReference>
<keyword evidence="1" id="KW-0812">Transmembrane</keyword>
<organism evidence="3 4">
    <name type="scientific">Natronospirillum operosum</name>
    <dbReference type="NCBI Taxonomy" id="2759953"/>
    <lineage>
        <taxon>Bacteria</taxon>
        <taxon>Pseudomonadati</taxon>
        <taxon>Pseudomonadota</taxon>
        <taxon>Gammaproteobacteria</taxon>
        <taxon>Oceanospirillales</taxon>
        <taxon>Natronospirillaceae</taxon>
        <taxon>Natronospirillum</taxon>
    </lineage>
</organism>
<keyword evidence="1" id="KW-0472">Membrane</keyword>
<name>A0A4Z0W8L6_9GAMM</name>
<dbReference type="GO" id="GO:0016887">
    <property type="term" value="F:ATP hydrolysis activity"/>
    <property type="evidence" value="ECO:0007669"/>
    <property type="project" value="InterPro"/>
</dbReference>
<sequence length="317" mass="35102">MYEGFFGLNHAPFSLTPDTERFVSLASHQACFDVLRFAIESNEGFVKVVGDVGTGKTLLCRKLLHHLDQHATVEDGAQRFIPIYIPNPMLSALGLMRAIASALDIPGAGSMRYADLFESIQQALVLQTRQECTAVIIIDEAQALPPDTLEALRLITNLETETRKLVQIVLFGQPELDVVLAEHRFRQLRQRIGFHARLEPLASEHVGHYVQARLQASGYNGIPLFSPAALRQLYRHSRGVPRMLNILCHKAMLSAYGRGDRRITPKDIHRAADDTPATAGRRNHRAIAGLVALAVLAALLVWLNLSGQAPTVLEWLS</sequence>
<dbReference type="OrthoDB" id="9780149at2"/>
<feature type="domain" description="ORC1/DEAH AAA+ ATPase" evidence="2">
    <location>
        <begin position="41"/>
        <end position="178"/>
    </location>
</feature>
<evidence type="ECO:0000259" key="2">
    <source>
        <dbReference type="Pfam" id="PF13401"/>
    </source>
</evidence>
<dbReference type="InterPro" id="IPR027417">
    <property type="entry name" value="P-loop_NTPase"/>
</dbReference>
<dbReference type="Pfam" id="PF13401">
    <property type="entry name" value="AAA_22"/>
    <property type="match status" value="1"/>
</dbReference>
<accession>A0A4Z0W8L6</accession>
<dbReference type="PANTHER" id="PTHR35894">
    <property type="entry name" value="GENERAL SECRETION PATHWAY PROTEIN A-RELATED"/>
    <property type="match status" value="1"/>
</dbReference>
<keyword evidence="1" id="KW-1133">Transmembrane helix</keyword>
<evidence type="ECO:0000313" key="4">
    <source>
        <dbReference type="Proteomes" id="UP000297475"/>
    </source>
</evidence>
<comment type="caution">
    <text evidence="3">The sequence shown here is derived from an EMBL/GenBank/DDBJ whole genome shotgun (WGS) entry which is preliminary data.</text>
</comment>
<evidence type="ECO:0000256" key="1">
    <source>
        <dbReference type="SAM" id="Phobius"/>
    </source>
</evidence>
<protein>
    <submittedName>
        <fullName evidence="3">AAA family ATPase</fullName>
    </submittedName>
</protein>
<dbReference type="Gene3D" id="3.40.50.300">
    <property type="entry name" value="P-loop containing nucleotide triphosphate hydrolases"/>
    <property type="match status" value="1"/>
</dbReference>
<dbReference type="EMBL" id="SRMF01000005">
    <property type="protein sequence ID" value="TGG92348.1"/>
    <property type="molecule type" value="Genomic_DNA"/>
</dbReference>
<dbReference type="RefSeq" id="WP_135483682.1">
    <property type="nucleotide sequence ID" value="NZ_SRMF01000005.1"/>
</dbReference>
<reference evidence="3 4" key="1">
    <citation type="submission" date="2019-04" db="EMBL/GenBank/DDBJ databases">
        <title>Natronospirillum operosus gen. nov., sp. nov., a haloalkaliphilic satellite isolated from decaying biomass of laboratory culture of cyanobacterium Geitlerinema sp. and proposal of Natronospirillaceae fam. nov. and Saccharospirillaceae fam. nov.</title>
        <authorList>
            <person name="Kevbrin V."/>
            <person name="Boltyanskaya Y."/>
            <person name="Koziaeva V."/>
            <person name="Grouzdev D.S."/>
            <person name="Park M."/>
            <person name="Cho J."/>
        </authorList>
    </citation>
    <scope>NUCLEOTIDE SEQUENCE [LARGE SCALE GENOMIC DNA]</scope>
    <source>
        <strain evidence="3 4">G-116</strain>
    </source>
</reference>